<comment type="caution">
    <text evidence="2">The sequence shown here is derived from an EMBL/GenBank/DDBJ whole genome shotgun (WGS) entry which is preliminary data.</text>
</comment>
<dbReference type="HOGENOM" id="CLU_106726_2_0_11"/>
<dbReference type="InterPro" id="IPR010093">
    <property type="entry name" value="SinI_DNA-bd"/>
</dbReference>
<sequence>MATPTVERTVLPPAEPLEALAAMLGSLGAEPITTLWGPNGEHLVLPPEVFEVLRDLVDAMAQGQAVMVVPVHQRLTTQEAADLLGVSRPTVVKLLESGEIPFEQPGRHRRVRLADVLAYRERASNERRAALDRMVGIADEADLYESTATPKRTR</sequence>
<dbReference type="Gene3D" id="1.10.10.10">
    <property type="entry name" value="Winged helix-like DNA-binding domain superfamily/Winged helix DNA-binding domain"/>
    <property type="match status" value="1"/>
</dbReference>
<dbReference type="STRING" id="1229780.BN381_210015"/>
<dbReference type="eggNOG" id="COG3311">
    <property type="taxonomic scope" value="Bacteria"/>
</dbReference>
<name>R4YYE7_9ACTN</name>
<dbReference type="NCBIfam" id="TIGR01764">
    <property type="entry name" value="excise"/>
    <property type="match status" value="1"/>
</dbReference>
<evidence type="ECO:0000313" key="3">
    <source>
        <dbReference type="Proteomes" id="UP000018291"/>
    </source>
</evidence>
<accession>R4YYE7</accession>
<dbReference type="InterPro" id="IPR041657">
    <property type="entry name" value="HTH_17"/>
</dbReference>
<feature type="domain" description="Helix-turn-helix" evidence="1">
    <location>
        <begin position="75"/>
        <end position="123"/>
    </location>
</feature>
<reference evidence="2 3" key="1">
    <citation type="journal article" date="2013" name="ISME J.">
        <title>Metabolic model for the filamentous 'Candidatus Microthrix parvicella' based on genomic and metagenomic analyses.</title>
        <authorList>
            <person name="Jon McIlroy S."/>
            <person name="Kristiansen R."/>
            <person name="Albertsen M."/>
            <person name="Michael Karst S."/>
            <person name="Rossetti S."/>
            <person name="Lund Nielsen J."/>
            <person name="Tandoi V."/>
            <person name="James Seviour R."/>
            <person name="Nielsen P.H."/>
        </authorList>
    </citation>
    <scope>NUCLEOTIDE SEQUENCE [LARGE SCALE GENOMIC DNA]</scope>
    <source>
        <strain evidence="2 3">RN1</strain>
    </source>
</reference>
<evidence type="ECO:0000313" key="2">
    <source>
        <dbReference type="EMBL" id="CCM63325.1"/>
    </source>
</evidence>
<dbReference type="InterPro" id="IPR036388">
    <property type="entry name" value="WH-like_DNA-bd_sf"/>
</dbReference>
<dbReference type="GO" id="GO:0003677">
    <property type="term" value="F:DNA binding"/>
    <property type="evidence" value="ECO:0007669"/>
    <property type="project" value="InterPro"/>
</dbReference>
<dbReference type="Proteomes" id="UP000018291">
    <property type="component" value="Unassembled WGS sequence"/>
</dbReference>
<dbReference type="EMBL" id="CANL01000014">
    <property type="protein sequence ID" value="CCM63325.1"/>
    <property type="molecule type" value="Genomic_DNA"/>
</dbReference>
<keyword evidence="3" id="KW-1185">Reference proteome</keyword>
<organism evidence="2 3">
    <name type="scientific">Candidatus Neomicrothrix parvicella RN1</name>
    <dbReference type="NCBI Taxonomy" id="1229780"/>
    <lineage>
        <taxon>Bacteria</taxon>
        <taxon>Bacillati</taxon>
        <taxon>Actinomycetota</taxon>
        <taxon>Acidimicrobiia</taxon>
        <taxon>Acidimicrobiales</taxon>
        <taxon>Microthrixaceae</taxon>
        <taxon>Candidatus Neomicrothrix</taxon>
    </lineage>
</organism>
<proteinExistence type="predicted"/>
<protein>
    <submittedName>
        <fullName evidence="2">Putative DNA binding domain protein, excisionase family</fullName>
    </submittedName>
</protein>
<dbReference type="AlphaFoldDB" id="R4YYE7"/>
<gene>
    <name evidence="2" type="ORF">BN381_210015</name>
</gene>
<dbReference type="SUPFAM" id="SSF46955">
    <property type="entry name" value="Putative DNA-binding domain"/>
    <property type="match status" value="1"/>
</dbReference>
<dbReference type="OrthoDB" id="26212at2"/>
<evidence type="ECO:0000259" key="1">
    <source>
        <dbReference type="Pfam" id="PF12728"/>
    </source>
</evidence>
<dbReference type="InterPro" id="IPR009061">
    <property type="entry name" value="DNA-bd_dom_put_sf"/>
</dbReference>
<dbReference type="Pfam" id="PF12728">
    <property type="entry name" value="HTH_17"/>
    <property type="match status" value="1"/>
</dbReference>